<dbReference type="EMBL" id="VOPW01000001">
    <property type="protein sequence ID" value="TXC67067.1"/>
    <property type="molecule type" value="Genomic_DNA"/>
</dbReference>
<keyword evidence="1" id="KW-0472">Membrane</keyword>
<protein>
    <recommendedName>
        <fullName evidence="4">Apolipoprotein N-acyltransferase</fullName>
    </recommendedName>
</protein>
<dbReference type="Proteomes" id="UP000321832">
    <property type="component" value="Unassembled WGS sequence"/>
</dbReference>
<accession>A0A5C6U2E7</accession>
<keyword evidence="3" id="KW-1185">Reference proteome</keyword>
<proteinExistence type="predicted"/>
<dbReference type="AlphaFoldDB" id="A0A5C6U2E7"/>
<keyword evidence="1" id="KW-1133">Transmembrane helix</keyword>
<sequence length="77" mass="7957">MWRFVWLGPLVGVLPWAWLVVSVPLAYVVGAPAALIAGLLFAAWYHGAGRTPTGPWRAAVGALAGLGAATALAVCRC</sequence>
<feature type="transmembrane region" description="Helical" evidence="1">
    <location>
        <begin position="16"/>
        <end position="44"/>
    </location>
</feature>
<evidence type="ECO:0008006" key="4">
    <source>
        <dbReference type="Google" id="ProtNLM"/>
    </source>
</evidence>
<keyword evidence="1" id="KW-0812">Transmembrane</keyword>
<comment type="caution">
    <text evidence="2">The sequence shown here is derived from an EMBL/GenBank/DDBJ whole genome shotgun (WGS) entry which is preliminary data.</text>
</comment>
<evidence type="ECO:0000313" key="2">
    <source>
        <dbReference type="EMBL" id="TXC67067.1"/>
    </source>
</evidence>
<evidence type="ECO:0000313" key="3">
    <source>
        <dbReference type="Proteomes" id="UP000321832"/>
    </source>
</evidence>
<evidence type="ECO:0000256" key="1">
    <source>
        <dbReference type="SAM" id="Phobius"/>
    </source>
</evidence>
<reference evidence="2 3" key="1">
    <citation type="submission" date="2019-08" db="EMBL/GenBank/DDBJ databases">
        <authorList>
            <person name="Khan S.A."/>
            <person name="Jeon C.O."/>
            <person name="Jeong S.E."/>
        </authorList>
    </citation>
    <scope>NUCLEOTIDE SEQUENCE [LARGE SCALE GENOMIC DNA]</scope>
    <source>
        <strain evidence="3">IMCC1728</strain>
    </source>
</reference>
<name>A0A5C6U2E7_9BURK</name>
<organism evidence="2 3">
    <name type="scientific">Piscinibacter aquaticus</name>
    <dbReference type="NCBI Taxonomy" id="392597"/>
    <lineage>
        <taxon>Bacteria</taxon>
        <taxon>Pseudomonadati</taxon>
        <taxon>Pseudomonadota</taxon>
        <taxon>Betaproteobacteria</taxon>
        <taxon>Burkholderiales</taxon>
        <taxon>Sphaerotilaceae</taxon>
        <taxon>Piscinibacter</taxon>
    </lineage>
</organism>
<feature type="transmembrane region" description="Helical" evidence="1">
    <location>
        <begin position="56"/>
        <end position="74"/>
    </location>
</feature>
<gene>
    <name evidence="2" type="ORF">FSC37_18940</name>
</gene>